<sequence length="347" mass="36646">MDIEALLLEVGEGDPCGPDLEYDPAFLALEQAALGKPEVQYGETLSPAVPPEWKAVRQLARGLLERSRDLRLLVTLARSELALAGMAGLAGTLAAIAALLEERWAHVHPQLDADDGNDPTLRINSLALLTDPLFLREVRETPLLVLPGLGAFALRDLEFANGELPVPPGATVLELPSIAAAMLDVPAPVFGQAFDAVARASDGALRIEIALVREVGSAQALNLDPLTKLLKRAHDFLAAQAAARTGDAAGIGAAEAGLAQGLAEGGAAGGARQPATGDIASRADVIRMLDRIGQYYRQHEPSSPVPLLLERARRLVPKNFFEIIEDLAPDGLQQLLVVSGPRQDGPD</sequence>
<keyword evidence="3" id="KW-1185">Reference proteome</keyword>
<comment type="caution">
    <text evidence="2">The sequence shown here is derived from an EMBL/GenBank/DDBJ whole genome shotgun (WGS) entry which is preliminary data.</text>
</comment>
<dbReference type="InterPro" id="IPR010657">
    <property type="entry name" value="ImpA_N"/>
</dbReference>
<feature type="domain" description="ImpA N-terminal" evidence="1">
    <location>
        <begin position="10"/>
        <end position="130"/>
    </location>
</feature>
<organism evidence="2 3">
    <name type="scientific">Pseudoduganella lurida</name>
    <dbReference type="NCBI Taxonomy" id="1036180"/>
    <lineage>
        <taxon>Bacteria</taxon>
        <taxon>Pseudomonadati</taxon>
        <taxon>Pseudomonadota</taxon>
        <taxon>Betaproteobacteria</taxon>
        <taxon>Burkholderiales</taxon>
        <taxon>Oxalobacteraceae</taxon>
        <taxon>Telluria group</taxon>
        <taxon>Pseudoduganella</taxon>
    </lineage>
</organism>
<dbReference type="PANTHER" id="PTHR37951:SF1">
    <property type="entry name" value="TYPE VI SECRETION SYSTEM COMPONENT TSSA1"/>
    <property type="match status" value="1"/>
</dbReference>
<dbReference type="PANTHER" id="PTHR37951">
    <property type="entry name" value="CYTOPLASMIC PROTEIN-RELATED"/>
    <property type="match status" value="1"/>
</dbReference>
<accession>A0A562RK24</accession>
<gene>
    <name evidence="2" type="ORF">IP91_00475</name>
</gene>
<evidence type="ECO:0000313" key="2">
    <source>
        <dbReference type="EMBL" id="TWI69407.1"/>
    </source>
</evidence>
<protein>
    <submittedName>
        <fullName evidence="2">Type VI secretion system protein ImpA</fullName>
    </submittedName>
</protein>
<dbReference type="EMBL" id="VLLB01000001">
    <property type="protein sequence ID" value="TWI69407.1"/>
    <property type="molecule type" value="Genomic_DNA"/>
</dbReference>
<evidence type="ECO:0000259" key="1">
    <source>
        <dbReference type="Pfam" id="PF06812"/>
    </source>
</evidence>
<dbReference type="Pfam" id="PF06812">
    <property type="entry name" value="ImpA_N"/>
    <property type="match status" value="1"/>
</dbReference>
<dbReference type="Proteomes" id="UP000318431">
    <property type="component" value="Unassembled WGS sequence"/>
</dbReference>
<dbReference type="InterPro" id="IPR017740">
    <property type="entry name" value="TssA-like"/>
</dbReference>
<dbReference type="AlphaFoldDB" id="A0A562RK24"/>
<dbReference type="OrthoDB" id="9771118at2"/>
<name>A0A562RK24_9BURK</name>
<evidence type="ECO:0000313" key="3">
    <source>
        <dbReference type="Proteomes" id="UP000318431"/>
    </source>
</evidence>
<reference evidence="2 3" key="1">
    <citation type="journal article" date="2015" name="Stand. Genomic Sci.">
        <title>Genomic Encyclopedia of Bacterial and Archaeal Type Strains, Phase III: the genomes of soil and plant-associated and newly described type strains.</title>
        <authorList>
            <person name="Whitman W.B."/>
            <person name="Woyke T."/>
            <person name="Klenk H.P."/>
            <person name="Zhou Y."/>
            <person name="Lilburn T.G."/>
            <person name="Beck B.J."/>
            <person name="De Vos P."/>
            <person name="Vandamme P."/>
            <person name="Eisen J.A."/>
            <person name="Garrity G."/>
            <person name="Hugenholtz P."/>
            <person name="Kyrpides N.C."/>
        </authorList>
    </citation>
    <scope>NUCLEOTIDE SEQUENCE [LARGE SCALE GENOMIC DNA]</scope>
    <source>
        <strain evidence="2 3">CGMCC 1.10822</strain>
    </source>
</reference>
<dbReference type="RefSeq" id="WP_145647171.1">
    <property type="nucleotide sequence ID" value="NZ_VLLB01000001.1"/>
</dbReference>
<dbReference type="NCBIfam" id="TIGR03363">
    <property type="entry name" value="VI_chp_8"/>
    <property type="match status" value="1"/>
</dbReference>
<proteinExistence type="predicted"/>